<protein>
    <submittedName>
        <fullName evidence="9">DMT family transporter</fullName>
    </submittedName>
</protein>
<dbReference type="EMBL" id="JBGOSP010000001">
    <property type="protein sequence ID" value="MFA3834798.1"/>
    <property type="molecule type" value="Genomic_DNA"/>
</dbReference>
<keyword evidence="3 7" id="KW-0812">Transmembrane</keyword>
<dbReference type="Proteomes" id="UP001571476">
    <property type="component" value="Unassembled WGS sequence"/>
</dbReference>
<dbReference type="InterPro" id="IPR050638">
    <property type="entry name" value="AA-Vitamin_Transporters"/>
</dbReference>
<evidence type="ECO:0000313" key="10">
    <source>
        <dbReference type="Proteomes" id="UP001571476"/>
    </source>
</evidence>
<feature type="transmembrane region" description="Helical" evidence="7">
    <location>
        <begin position="53"/>
        <end position="71"/>
    </location>
</feature>
<keyword evidence="4 7" id="KW-1133">Transmembrane helix</keyword>
<feature type="transmembrane region" description="Helical" evidence="7">
    <location>
        <begin position="223"/>
        <end position="242"/>
    </location>
</feature>
<accession>A0ABV4S921</accession>
<feature type="transmembrane region" description="Helical" evidence="7">
    <location>
        <begin position="195"/>
        <end position="217"/>
    </location>
</feature>
<gene>
    <name evidence="9" type="ORF">ACEG43_01160</name>
</gene>
<feature type="transmembrane region" description="Helical" evidence="7">
    <location>
        <begin position="83"/>
        <end position="105"/>
    </location>
</feature>
<dbReference type="PANTHER" id="PTHR32322">
    <property type="entry name" value="INNER MEMBRANE TRANSPORTER"/>
    <property type="match status" value="1"/>
</dbReference>
<feature type="domain" description="EamA" evidence="8">
    <location>
        <begin position="21"/>
        <end position="149"/>
    </location>
</feature>
<comment type="subcellular location">
    <subcellularLocation>
        <location evidence="1">Membrane</location>
        <topology evidence="1">Multi-pass membrane protein</topology>
    </subcellularLocation>
</comment>
<feature type="transmembrane region" description="Helical" evidence="7">
    <location>
        <begin position="254"/>
        <end position="275"/>
    </location>
</feature>
<feature type="region of interest" description="Disordered" evidence="6">
    <location>
        <begin position="304"/>
        <end position="352"/>
    </location>
</feature>
<feature type="compositionally biased region" description="Low complexity" evidence="6">
    <location>
        <begin position="340"/>
        <end position="352"/>
    </location>
</feature>
<dbReference type="PANTHER" id="PTHR32322:SF2">
    <property type="entry name" value="EAMA DOMAIN-CONTAINING PROTEIN"/>
    <property type="match status" value="1"/>
</dbReference>
<evidence type="ECO:0000256" key="1">
    <source>
        <dbReference type="ARBA" id="ARBA00004141"/>
    </source>
</evidence>
<proteinExistence type="inferred from homology"/>
<keyword evidence="5 7" id="KW-0472">Membrane</keyword>
<feature type="transmembrane region" description="Helical" evidence="7">
    <location>
        <begin position="111"/>
        <end position="132"/>
    </location>
</feature>
<dbReference type="InterPro" id="IPR000620">
    <property type="entry name" value="EamA_dom"/>
</dbReference>
<feature type="transmembrane region" description="Helical" evidence="7">
    <location>
        <begin position="139"/>
        <end position="158"/>
    </location>
</feature>
<dbReference type="RefSeq" id="WP_372560901.1">
    <property type="nucleotide sequence ID" value="NZ_JBGOSP010000001.1"/>
</dbReference>
<evidence type="ECO:0000313" key="9">
    <source>
        <dbReference type="EMBL" id="MFA3834798.1"/>
    </source>
</evidence>
<comment type="caution">
    <text evidence="9">The sequence shown here is derived from an EMBL/GenBank/DDBJ whole genome shotgun (WGS) entry which is preliminary data.</text>
</comment>
<sequence>MREGVTEKGRLPAAGHALVPLLATVLVALLAGTWLMSGALVEAAGPLTVATGRTAVCCVVLTAFAAARSSGRAQLRQVARRPWLVCLLALLGFAGYAAGTLLAIGRVGTSLTNLVVALMPCAGVAIGALWFGERASARSVVGALLATAATGAYAALGGQGTLDAPGLLLALAGMLGFAVYGFLYRRTLAALPPLAVLPVLLAAATVMLVPLALPGLLTRPPSPAQWAGIALLGGAVYAPAYLVQHRLILLKGPVFTAAVQLAVPFTVRIGDWALGTADAPGAAEAALLAAACAGIALVTLERRRPGSGVSAPGPSVTPDSVGSADSSGAASPTTLPGCPSSTGSRTGSRAGR</sequence>
<feature type="transmembrane region" description="Helical" evidence="7">
    <location>
        <begin position="281"/>
        <end position="300"/>
    </location>
</feature>
<evidence type="ECO:0000256" key="7">
    <source>
        <dbReference type="SAM" id="Phobius"/>
    </source>
</evidence>
<organism evidence="9 10">
    <name type="scientific">Streptomyces aureus</name>
    <dbReference type="NCBI Taxonomy" id="193461"/>
    <lineage>
        <taxon>Bacteria</taxon>
        <taxon>Bacillati</taxon>
        <taxon>Actinomycetota</taxon>
        <taxon>Actinomycetes</taxon>
        <taxon>Kitasatosporales</taxon>
        <taxon>Streptomycetaceae</taxon>
        <taxon>Streptomyces</taxon>
    </lineage>
</organism>
<evidence type="ECO:0000256" key="6">
    <source>
        <dbReference type="SAM" id="MobiDB-lite"/>
    </source>
</evidence>
<evidence type="ECO:0000256" key="5">
    <source>
        <dbReference type="ARBA" id="ARBA00023136"/>
    </source>
</evidence>
<evidence type="ECO:0000256" key="3">
    <source>
        <dbReference type="ARBA" id="ARBA00022692"/>
    </source>
</evidence>
<evidence type="ECO:0000256" key="4">
    <source>
        <dbReference type="ARBA" id="ARBA00022989"/>
    </source>
</evidence>
<reference evidence="9 10" key="1">
    <citation type="submission" date="2024-08" db="EMBL/GenBank/DDBJ databases">
        <title>Genome sequence of Streptomyces aureus CACIA-1.46HGO.</title>
        <authorList>
            <person name="Evangelista-Martinez Z."/>
        </authorList>
    </citation>
    <scope>NUCLEOTIDE SEQUENCE [LARGE SCALE GENOMIC DNA]</scope>
    <source>
        <strain evidence="9 10">CACIA-1.46HGO</strain>
    </source>
</reference>
<evidence type="ECO:0000259" key="8">
    <source>
        <dbReference type="Pfam" id="PF00892"/>
    </source>
</evidence>
<feature type="transmembrane region" description="Helical" evidence="7">
    <location>
        <begin position="164"/>
        <end position="183"/>
    </location>
</feature>
<evidence type="ECO:0000256" key="2">
    <source>
        <dbReference type="ARBA" id="ARBA00007362"/>
    </source>
</evidence>
<dbReference type="Pfam" id="PF00892">
    <property type="entry name" value="EamA"/>
    <property type="match status" value="1"/>
</dbReference>
<name>A0ABV4S921_9ACTN</name>
<comment type="similarity">
    <text evidence="2">Belongs to the EamA transporter family.</text>
</comment>
<keyword evidence="10" id="KW-1185">Reference proteome</keyword>
<feature type="compositionally biased region" description="Low complexity" evidence="6">
    <location>
        <begin position="319"/>
        <end position="331"/>
    </location>
</feature>